<reference evidence="2 3" key="1">
    <citation type="submission" date="2018-05" db="EMBL/GenBank/DDBJ databases">
        <title>Genomic Encyclopedia of Type Strains, Phase IV (KMG-IV): sequencing the most valuable type-strain genomes for metagenomic binning, comparative biology and taxonomic classification.</title>
        <authorList>
            <person name="Goeker M."/>
        </authorList>
    </citation>
    <scope>NUCLEOTIDE SEQUENCE [LARGE SCALE GENOMIC DNA]</scope>
    <source>
        <strain evidence="2 3">DSM 6462</strain>
    </source>
</reference>
<accession>A0A2V3TRL7</accession>
<sequence length="87" mass="10361">MKRIYEMRKMKPSRLAREIAEMTDAQRRLLWIKGEAVRDETVEHWLRTEGVAAYDELKADPSRGRTPGQVRQRLADERGRREAEHDR</sequence>
<gene>
    <name evidence="2" type="ORF">C7450_13411</name>
</gene>
<feature type="compositionally biased region" description="Basic and acidic residues" evidence="1">
    <location>
        <begin position="73"/>
        <end position="87"/>
    </location>
</feature>
<evidence type="ECO:0000313" key="3">
    <source>
        <dbReference type="Proteomes" id="UP000248021"/>
    </source>
</evidence>
<proteinExistence type="predicted"/>
<comment type="caution">
    <text evidence="2">The sequence shown here is derived from an EMBL/GenBank/DDBJ whole genome shotgun (WGS) entry which is preliminary data.</text>
</comment>
<feature type="region of interest" description="Disordered" evidence="1">
    <location>
        <begin position="57"/>
        <end position="87"/>
    </location>
</feature>
<keyword evidence="3" id="KW-1185">Reference proteome</keyword>
<evidence type="ECO:0000313" key="2">
    <source>
        <dbReference type="EMBL" id="PXW50004.1"/>
    </source>
</evidence>
<protein>
    <recommendedName>
        <fullName evidence="4">Antitoxin ParD1/3/4</fullName>
    </recommendedName>
</protein>
<evidence type="ECO:0000256" key="1">
    <source>
        <dbReference type="SAM" id="MobiDB-lite"/>
    </source>
</evidence>
<name>A0A2V3TRL7_9HYPH</name>
<dbReference type="EMBL" id="QJJK01000034">
    <property type="protein sequence ID" value="PXW50004.1"/>
    <property type="molecule type" value="Genomic_DNA"/>
</dbReference>
<dbReference type="AlphaFoldDB" id="A0A2V3TRL7"/>
<evidence type="ECO:0008006" key="4">
    <source>
        <dbReference type="Google" id="ProtNLM"/>
    </source>
</evidence>
<dbReference type="Proteomes" id="UP000248021">
    <property type="component" value="Unassembled WGS sequence"/>
</dbReference>
<organism evidence="2 3">
    <name type="scientific">Chelatococcus asaccharovorans</name>
    <dbReference type="NCBI Taxonomy" id="28210"/>
    <lineage>
        <taxon>Bacteria</taxon>
        <taxon>Pseudomonadati</taxon>
        <taxon>Pseudomonadota</taxon>
        <taxon>Alphaproteobacteria</taxon>
        <taxon>Hyphomicrobiales</taxon>
        <taxon>Chelatococcaceae</taxon>
        <taxon>Chelatococcus</taxon>
    </lineage>
</organism>